<dbReference type="RefSeq" id="WP_046994526.1">
    <property type="nucleotide sequence ID" value="NZ_JAIT01000021.1"/>
</dbReference>
<keyword evidence="1" id="KW-0812">Transmembrane</keyword>
<organism evidence="2 3">
    <name type="scientific">Aliarcobacter butzleri L352</name>
    <dbReference type="NCBI Taxonomy" id="1447260"/>
    <lineage>
        <taxon>Bacteria</taxon>
        <taxon>Pseudomonadati</taxon>
        <taxon>Campylobacterota</taxon>
        <taxon>Epsilonproteobacteria</taxon>
        <taxon>Campylobacterales</taxon>
        <taxon>Arcobacteraceae</taxon>
        <taxon>Aliarcobacter</taxon>
    </lineage>
</organism>
<evidence type="ECO:0000256" key="1">
    <source>
        <dbReference type="SAM" id="Phobius"/>
    </source>
</evidence>
<sequence length="219" mass="26540">MLLKIKSFLSLIGLNIGIAWIKLFDKRQLLFKNLKPLKWFRYFIYTITIVVFYLLLEVLQTYFLNVLNDYNFQPIIYTTIIAFALIFKIIAMFGMFGIVFLEYVYDFDLDTYMTKIKKEQEYIKTNKLDAWRLRNLKWWARICIYLGIYIFFIHIFFNAYITSIYPINKDTLELALKEWNIIAKQFTILFLLFIALFDFLKVRPARKKVLQIPKFKIDD</sequence>
<keyword evidence="1" id="KW-0472">Membrane</keyword>
<dbReference type="EMBL" id="JAIT01000021">
    <property type="protein sequence ID" value="KLE06057.1"/>
    <property type="molecule type" value="Genomic_DNA"/>
</dbReference>
<feature type="transmembrane region" description="Helical" evidence="1">
    <location>
        <begin position="181"/>
        <end position="200"/>
    </location>
</feature>
<protein>
    <submittedName>
        <fullName evidence="2">Uncharacterized protein</fullName>
    </submittedName>
</protein>
<accession>A0A837JDR4</accession>
<feature type="transmembrane region" description="Helical" evidence="1">
    <location>
        <begin position="142"/>
        <end position="161"/>
    </location>
</feature>
<reference evidence="2 3" key="1">
    <citation type="submission" date="2014-01" db="EMBL/GenBank/DDBJ databases">
        <title>Development of a Comparative Genomic Fingerprinting Assay for High Resolution Genotyping of Arcobacter butzleri.</title>
        <authorList>
            <person name="Webb A.L."/>
            <person name="Inglis G.D."/>
            <person name="Kruczkiewicz P."/>
            <person name="Selinger L.B."/>
            <person name="Taboada E.N."/>
        </authorList>
    </citation>
    <scope>NUCLEOTIDE SEQUENCE [LARGE SCALE GENOMIC DNA]</scope>
    <source>
        <strain evidence="2 3">L352</strain>
    </source>
</reference>
<feature type="transmembrane region" description="Helical" evidence="1">
    <location>
        <begin position="75"/>
        <end position="105"/>
    </location>
</feature>
<proteinExistence type="predicted"/>
<dbReference type="Proteomes" id="UP000035462">
    <property type="component" value="Unassembled WGS sequence"/>
</dbReference>
<comment type="caution">
    <text evidence="2">The sequence shown here is derived from an EMBL/GenBank/DDBJ whole genome shotgun (WGS) entry which is preliminary data.</text>
</comment>
<evidence type="ECO:0000313" key="2">
    <source>
        <dbReference type="EMBL" id="KLE06057.1"/>
    </source>
</evidence>
<evidence type="ECO:0000313" key="3">
    <source>
        <dbReference type="Proteomes" id="UP000035462"/>
    </source>
</evidence>
<keyword evidence="1" id="KW-1133">Transmembrane helix</keyword>
<dbReference type="AlphaFoldDB" id="A0A837JDR4"/>
<gene>
    <name evidence="2" type="ORF">AF77_03065</name>
</gene>
<name>A0A837JDR4_9BACT</name>
<feature type="transmembrane region" description="Helical" evidence="1">
    <location>
        <begin position="43"/>
        <end position="63"/>
    </location>
</feature>